<dbReference type="Gene3D" id="2.60.120.650">
    <property type="entry name" value="Cupin"/>
    <property type="match status" value="1"/>
</dbReference>
<dbReference type="Proteomes" id="UP000001025">
    <property type="component" value="Chromosome"/>
</dbReference>
<dbReference type="SMART" id="SM00558">
    <property type="entry name" value="JmjC"/>
    <property type="match status" value="1"/>
</dbReference>
<protein>
    <submittedName>
        <fullName evidence="2">Probable protein associating with small stress protein PASS1</fullName>
    </submittedName>
</protein>
<dbReference type="Pfam" id="PF08007">
    <property type="entry name" value="JmjC_2"/>
    <property type="match status" value="1"/>
</dbReference>
<dbReference type="OrthoDB" id="479699at2"/>
<dbReference type="FunFam" id="2.60.120.650:FF:000094">
    <property type="entry name" value="Protein associating with small stress protein PASS1"/>
    <property type="match status" value="1"/>
</dbReference>
<dbReference type="STRING" id="243090.RB12633"/>
<organism evidence="2 3">
    <name type="scientific">Rhodopirellula baltica (strain DSM 10527 / NCIMB 13988 / SH1)</name>
    <dbReference type="NCBI Taxonomy" id="243090"/>
    <lineage>
        <taxon>Bacteria</taxon>
        <taxon>Pseudomonadati</taxon>
        <taxon>Planctomycetota</taxon>
        <taxon>Planctomycetia</taxon>
        <taxon>Pirellulales</taxon>
        <taxon>Pirellulaceae</taxon>
        <taxon>Rhodopirellula</taxon>
    </lineage>
</organism>
<evidence type="ECO:0000259" key="1">
    <source>
        <dbReference type="PROSITE" id="PS51184"/>
    </source>
</evidence>
<evidence type="ECO:0000313" key="2">
    <source>
        <dbReference type="EMBL" id="CAD77694.1"/>
    </source>
</evidence>
<dbReference type="KEGG" id="rba:RB12633"/>
<proteinExistence type="predicted"/>
<keyword evidence="3" id="KW-1185">Reference proteome</keyword>
<dbReference type="eggNOG" id="ENOG503393Y">
    <property type="taxonomic scope" value="Bacteria"/>
</dbReference>
<sequence>MTPQDSTMTTSTPASREIPSLDAYDAETFFRDYYATEQPVIFRGVTHADGGAEEVCRALCDKIAVDASVTERLLWYDVRQEMIDDVCTTPPVVTESMNPDTAFLRDNCVRVWFNSGGHTTPWHYDGHSLHVFNLQLKGKKRWTIVAPETPLPNMPFSKTCLFEDNSLKGKRVYEFDLCEGDMVFLPRYWFHHVHSVGELNVNVNWVLMPKQQPAATKIAARESEILWLLDKSRFAMPSGVKWMLDNFAGAGEPALKTLTKDVTLGRGMSRVAKEVIRSPMVILAIPTLIRKAKTVMKGKKILSGLLQTSQAAQKAA</sequence>
<dbReference type="PROSITE" id="PS51184">
    <property type="entry name" value="JMJC"/>
    <property type="match status" value="1"/>
</dbReference>
<evidence type="ECO:0000313" key="3">
    <source>
        <dbReference type="Proteomes" id="UP000001025"/>
    </source>
</evidence>
<dbReference type="EMBL" id="BX294155">
    <property type="protein sequence ID" value="CAD77694.1"/>
    <property type="molecule type" value="Genomic_DNA"/>
</dbReference>
<dbReference type="PATRIC" id="fig|243090.15.peg.6127"/>
<name>Q7UIC0_RHOBA</name>
<dbReference type="InterPro" id="IPR003347">
    <property type="entry name" value="JmjC_dom"/>
</dbReference>
<accession>Q7UIC0</accession>
<dbReference type="InParanoid" id="Q7UIC0"/>
<dbReference type="PANTHER" id="PTHR12461:SF105">
    <property type="entry name" value="HYPOXIA-INDUCIBLE FACTOR 1-ALPHA INHIBITOR"/>
    <property type="match status" value="1"/>
</dbReference>
<dbReference type="SUPFAM" id="SSF51197">
    <property type="entry name" value="Clavaminate synthase-like"/>
    <property type="match status" value="1"/>
</dbReference>
<feature type="domain" description="JmjC" evidence="1">
    <location>
        <begin position="69"/>
        <end position="224"/>
    </location>
</feature>
<dbReference type="AlphaFoldDB" id="Q7UIC0"/>
<dbReference type="HOGENOM" id="CLU_955658_0_0_0"/>
<dbReference type="PANTHER" id="PTHR12461">
    <property type="entry name" value="HYPOXIA-INDUCIBLE FACTOR 1 ALPHA INHIBITOR-RELATED"/>
    <property type="match status" value="1"/>
</dbReference>
<reference evidence="2 3" key="1">
    <citation type="journal article" date="2003" name="Proc. Natl. Acad. Sci. U.S.A.">
        <title>Complete genome sequence of the marine planctomycete Pirellula sp. strain 1.</title>
        <authorList>
            <person name="Gloeckner F.O."/>
            <person name="Kube M."/>
            <person name="Bauer M."/>
            <person name="Teeling H."/>
            <person name="Lombardot T."/>
            <person name="Ludwig W."/>
            <person name="Gade D."/>
            <person name="Beck A."/>
            <person name="Borzym K."/>
            <person name="Heitmann K."/>
            <person name="Rabus R."/>
            <person name="Schlesner H."/>
            <person name="Amann R."/>
            <person name="Reinhardt R."/>
        </authorList>
    </citation>
    <scope>NUCLEOTIDE SEQUENCE [LARGE SCALE GENOMIC DNA]</scope>
    <source>
        <strain evidence="3">DSM 10527 / NCIMB 13988 / SH1</strain>
    </source>
</reference>
<dbReference type="EnsemblBacteria" id="CAD77694">
    <property type="protein sequence ID" value="CAD77694"/>
    <property type="gene ID" value="RB12633"/>
</dbReference>
<gene>
    <name evidence="2" type="ordered locus">RB12633</name>
</gene>